<name>A0A0L6JMT7_9FIRM</name>
<organism evidence="3 4">
    <name type="scientific">Pseudobacteroides cellulosolvens ATCC 35603 = DSM 2933</name>
    <dbReference type="NCBI Taxonomy" id="398512"/>
    <lineage>
        <taxon>Bacteria</taxon>
        <taxon>Bacillati</taxon>
        <taxon>Bacillota</taxon>
        <taxon>Clostridia</taxon>
        <taxon>Eubacteriales</taxon>
        <taxon>Oscillospiraceae</taxon>
        <taxon>Pseudobacteroides</taxon>
    </lineage>
</organism>
<gene>
    <name evidence="1" type="primary">mgsA</name>
    <name evidence="3" type="ORF">Bccel_2348</name>
</gene>
<feature type="binding site" evidence="1">
    <location>
        <position position="12"/>
    </location>
    <ligand>
        <name>substrate</name>
    </ligand>
</feature>
<protein>
    <recommendedName>
        <fullName evidence="1">Methylglyoxal synthase</fullName>
        <shortName evidence="1">MGS</shortName>
        <ecNumber evidence="1">4.2.3.3</ecNumber>
    </recommendedName>
</protein>
<feature type="domain" description="MGS-like" evidence="2">
    <location>
        <begin position="1"/>
        <end position="133"/>
    </location>
</feature>
<comment type="similarity">
    <text evidence="1">Belongs to the methylglyoxal synthase family.</text>
</comment>
<comment type="catalytic activity">
    <reaction evidence="1">
        <text>dihydroxyacetone phosphate = methylglyoxal + phosphate</text>
        <dbReference type="Rhea" id="RHEA:17937"/>
        <dbReference type="ChEBI" id="CHEBI:17158"/>
        <dbReference type="ChEBI" id="CHEBI:43474"/>
        <dbReference type="ChEBI" id="CHEBI:57642"/>
        <dbReference type="EC" id="4.2.3.3"/>
    </reaction>
</comment>
<dbReference type="PIRSF" id="PIRSF006614">
    <property type="entry name" value="Methylglyox_syn"/>
    <property type="match status" value="1"/>
</dbReference>
<evidence type="ECO:0000256" key="1">
    <source>
        <dbReference type="HAMAP-Rule" id="MF_00549"/>
    </source>
</evidence>
<dbReference type="EMBL" id="LGTC01000001">
    <property type="protein sequence ID" value="KNY27083.1"/>
    <property type="molecule type" value="Genomic_DNA"/>
</dbReference>
<feature type="binding site" evidence="1">
    <location>
        <position position="8"/>
    </location>
    <ligand>
        <name>substrate</name>
    </ligand>
</feature>
<keyword evidence="1 3" id="KW-0456">Lyase</keyword>
<dbReference type="SMART" id="SM00851">
    <property type="entry name" value="MGS"/>
    <property type="match status" value="1"/>
</dbReference>
<feature type="binding site" evidence="1">
    <location>
        <begin position="34"/>
        <end position="37"/>
    </location>
    <ligand>
        <name>substrate</name>
    </ligand>
</feature>
<dbReference type="PANTHER" id="PTHR30492">
    <property type="entry name" value="METHYLGLYOXAL SYNTHASE"/>
    <property type="match status" value="1"/>
</dbReference>
<dbReference type="Pfam" id="PF02142">
    <property type="entry name" value="MGS"/>
    <property type="match status" value="1"/>
</dbReference>
<dbReference type="Proteomes" id="UP000036923">
    <property type="component" value="Unassembled WGS sequence"/>
</dbReference>
<dbReference type="HAMAP" id="MF_00549">
    <property type="entry name" value="Methylglyoxal_synth"/>
    <property type="match status" value="1"/>
</dbReference>
<dbReference type="Gene3D" id="3.40.50.1380">
    <property type="entry name" value="Methylglyoxal synthase-like domain"/>
    <property type="match status" value="1"/>
</dbReference>
<comment type="function">
    <text evidence="1">Catalyzes the formation of methylglyoxal from dihydroxyacetone phosphate.</text>
</comment>
<dbReference type="EC" id="4.2.3.3" evidence="1"/>
<dbReference type="InterPro" id="IPR004363">
    <property type="entry name" value="Methylgl_synth"/>
</dbReference>
<keyword evidence="4" id="KW-1185">Reference proteome</keyword>
<proteinExistence type="inferred from homology"/>
<dbReference type="eggNOG" id="COG1803">
    <property type="taxonomic scope" value="Bacteria"/>
</dbReference>
<dbReference type="GO" id="GO:0008929">
    <property type="term" value="F:methylglyoxal synthase activity"/>
    <property type="evidence" value="ECO:0007669"/>
    <property type="project" value="UniProtKB-UniRule"/>
</dbReference>
<evidence type="ECO:0000259" key="2">
    <source>
        <dbReference type="PROSITE" id="PS51855"/>
    </source>
</evidence>
<reference evidence="4" key="1">
    <citation type="submission" date="2015-07" db="EMBL/GenBank/DDBJ databases">
        <title>Near-Complete Genome Sequence of the Cellulolytic Bacterium Bacteroides (Pseudobacteroides) cellulosolvens ATCC 35603.</title>
        <authorList>
            <person name="Dassa B."/>
            <person name="Utturkar S.M."/>
            <person name="Klingeman D.M."/>
            <person name="Hurt R.A."/>
            <person name="Keller M."/>
            <person name="Xu J."/>
            <person name="Reddy Y.H.K."/>
            <person name="Borovok I."/>
            <person name="Grinberg I.R."/>
            <person name="Lamed R."/>
            <person name="Zhivin O."/>
            <person name="Bayer E.A."/>
            <person name="Brown S.D."/>
        </authorList>
    </citation>
    <scope>NUCLEOTIDE SEQUENCE [LARGE SCALE GENOMIC DNA]</scope>
    <source>
        <strain evidence="4">DSM 2933</strain>
    </source>
</reference>
<sequence>MNIALIAHDTKKELMAAFCIAYKAILQSHSLIATGTTGSVIMEQTGLNINMCAPGLLGEQQIAARVAYNEIDLVIFLRDPVSPKSHEPDITLLLQHCDTNNIPFATNVATAEMLIKSLDRGDLAWRELINPSY</sequence>
<comment type="caution">
    <text evidence="1">Lacks conserved residue(s) required for the propagation of feature annotation.</text>
</comment>
<dbReference type="GO" id="GO:0019242">
    <property type="term" value="P:methylglyoxal biosynthetic process"/>
    <property type="evidence" value="ECO:0007669"/>
    <property type="project" value="UniProtKB-UniRule"/>
</dbReference>
<dbReference type="STRING" id="398512.Bccel_2348"/>
<dbReference type="InterPro" id="IPR036914">
    <property type="entry name" value="MGS-like_dom_sf"/>
</dbReference>
<dbReference type="NCBIfam" id="NF003559">
    <property type="entry name" value="PRK05234.1"/>
    <property type="match status" value="1"/>
</dbReference>
<dbReference type="RefSeq" id="WP_036941705.1">
    <property type="nucleotide sequence ID" value="NZ_JQKC01000016.1"/>
</dbReference>
<dbReference type="GO" id="GO:0005829">
    <property type="term" value="C:cytosol"/>
    <property type="evidence" value="ECO:0007669"/>
    <property type="project" value="TreeGrafter"/>
</dbReference>
<dbReference type="InterPro" id="IPR011607">
    <property type="entry name" value="MGS-like_dom"/>
</dbReference>
<comment type="caution">
    <text evidence="3">The sequence shown here is derived from an EMBL/GenBank/DDBJ whole genome shotgun (WGS) entry which is preliminary data.</text>
</comment>
<dbReference type="AlphaFoldDB" id="A0A0L6JMT7"/>
<dbReference type="OrthoDB" id="9787147at2"/>
<dbReference type="PATRIC" id="fig|398512.5.peg.2449"/>
<feature type="binding site" evidence="1">
    <location>
        <position position="86"/>
    </location>
    <ligand>
        <name>substrate</name>
    </ligand>
</feature>
<accession>A0A0L6JMT7</accession>
<dbReference type="PROSITE" id="PS51855">
    <property type="entry name" value="MGS"/>
    <property type="match status" value="1"/>
</dbReference>
<evidence type="ECO:0000313" key="4">
    <source>
        <dbReference type="Proteomes" id="UP000036923"/>
    </source>
</evidence>
<dbReference type="PANTHER" id="PTHR30492:SF0">
    <property type="entry name" value="METHYLGLYOXAL SYNTHASE"/>
    <property type="match status" value="1"/>
</dbReference>
<dbReference type="SUPFAM" id="SSF52335">
    <property type="entry name" value="Methylglyoxal synthase-like"/>
    <property type="match status" value="1"/>
</dbReference>
<evidence type="ECO:0000313" key="3">
    <source>
        <dbReference type="EMBL" id="KNY27083.1"/>
    </source>
</evidence>